<dbReference type="PANTHER" id="PTHR22916:SF3">
    <property type="entry name" value="UDP-GLCNAC:BETAGAL BETA-1,3-N-ACETYLGLUCOSAMINYLTRANSFERASE-LIKE PROTEIN 1"/>
    <property type="match status" value="1"/>
</dbReference>
<dbReference type="Pfam" id="PF00535">
    <property type="entry name" value="Glycos_transf_2"/>
    <property type="match status" value="1"/>
</dbReference>
<dbReference type="Gene3D" id="3.90.550.10">
    <property type="entry name" value="Spore Coat Polysaccharide Biosynthesis Protein SpsA, Chain A"/>
    <property type="match status" value="1"/>
</dbReference>
<dbReference type="Proteomes" id="UP000756860">
    <property type="component" value="Unassembled WGS sequence"/>
</dbReference>
<dbReference type="InterPro" id="IPR029044">
    <property type="entry name" value="Nucleotide-diphossugar_trans"/>
</dbReference>
<dbReference type="SUPFAM" id="SSF53448">
    <property type="entry name" value="Nucleotide-diphospho-sugar transferases"/>
    <property type="match status" value="1"/>
</dbReference>
<proteinExistence type="predicted"/>
<name>A0ABS5SEP2_9BACT</name>
<reference evidence="2 3" key="1">
    <citation type="submission" date="2021-05" db="EMBL/GenBank/DDBJ databases">
        <title>The draft genome of Geobacter luticola JCM 17780.</title>
        <authorList>
            <person name="Xu Z."/>
            <person name="Masuda Y."/>
            <person name="Itoh H."/>
            <person name="Senoo K."/>
        </authorList>
    </citation>
    <scope>NUCLEOTIDE SEQUENCE [LARGE SCALE GENOMIC DNA]</scope>
    <source>
        <strain evidence="2 3">JCM 17780</strain>
    </source>
</reference>
<feature type="domain" description="Glycosyltransferase 2-like" evidence="1">
    <location>
        <begin position="20"/>
        <end position="114"/>
    </location>
</feature>
<dbReference type="RefSeq" id="WP_214175843.1">
    <property type="nucleotide sequence ID" value="NZ_JAHCVK010000005.1"/>
</dbReference>
<dbReference type="InterPro" id="IPR001173">
    <property type="entry name" value="Glyco_trans_2-like"/>
</dbReference>
<evidence type="ECO:0000313" key="2">
    <source>
        <dbReference type="EMBL" id="MBT0653843.1"/>
    </source>
</evidence>
<keyword evidence="3" id="KW-1185">Reference proteome</keyword>
<evidence type="ECO:0000313" key="3">
    <source>
        <dbReference type="Proteomes" id="UP000756860"/>
    </source>
</evidence>
<sequence>MTGFTPLGSGNGSVSQPFFTIGIPTYNRHGMLQEALASVLAQTFTDFEVIVGNDYTAEVLTCEMLGITDSRIRIINNPRNLREVGNMNALLDRATGNYFTWLFDDDLYEPDFLQTAHDCLVKSGFPPALFSSFRMLKPSERFQPRRINNVATLNFTGRGFLDWYSDRRPKITSTCGLFHTATLRKMVGGVEEMCSSAIGFHCEYLFLVRCALLDTIVYMDVPCYVFRRHGDSASESNQDLENYRVAGQELLKRCSDVLHHPTLMATYSRNLLKIARIHIITYAYSTARFEFAQKKSLVGTFYRAMSNHGNEASHTRALYARLGGDTGFRTSFAFLRVRMYCWYVIVRLLTHFANGRVRHR</sequence>
<comment type="caution">
    <text evidence="2">The sequence shown here is derived from an EMBL/GenBank/DDBJ whole genome shotgun (WGS) entry which is preliminary data.</text>
</comment>
<gene>
    <name evidence="2" type="ORF">KI810_12305</name>
</gene>
<dbReference type="CDD" id="cd00761">
    <property type="entry name" value="Glyco_tranf_GTA_type"/>
    <property type="match status" value="1"/>
</dbReference>
<dbReference type="PANTHER" id="PTHR22916">
    <property type="entry name" value="GLYCOSYLTRANSFERASE"/>
    <property type="match status" value="1"/>
</dbReference>
<organism evidence="2 3">
    <name type="scientific">Geomobilimonas luticola</name>
    <dbReference type="NCBI Taxonomy" id="1114878"/>
    <lineage>
        <taxon>Bacteria</taxon>
        <taxon>Pseudomonadati</taxon>
        <taxon>Thermodesulfobacteriota</taxon>
        <taxon>Desulfuromonadia</taxon>
        <taxon>Geobacterales</taxon>
        <taxon>Geobacteraceae</taxon>
        <taxon>Geomobilimonas</taxon>
    </lineage>
</organism>
<protein>
    <submittedName>
        <fullName evidence="2">Glycosyltransferase family 2 protein</fullName>
    </submittedName>
</protein>
<accession>A0ABS5SEP2</accession>
<evidence type="ECO:0000259" key="1">
    <source>
        <dbReference type="Pfam" id="PF00535"/>
    </source>
</evidence>
<dbReference type="EMBL" id="JAHCVK010000005">
    <property type="protein sequence ID" value="MBT0653843.1"/>
    <property type="molecule type" value="Genomic_DNA"/>
</dbReference>